<evidence type="ECO:0000256" key="1">
    <source>
        <dbReference type="SAM" id="MobiDB-lite"/>
    </source>
</evidence>
<keyword evidence="2" id="KW-1133">Transmembrane helix</keyword>
<feature type="transmembrane region" description="Helical" evidence="2">
    <location>
        <begin position="249"/>
        <end position="270"/>
    </location>
</feature>
<dbReference type="AlphaFoldDB" id="A0A9X8SBD9"/>
<comment type="caution">
    <text evidence="3">The sequence shown here is derived from an EMBL/GenBank/DDBJ whole genome shotgun (WGS) entry which is preliminary data.</text>
</comment>
<gene>
    <name evidence="3" type="ORF">BACERE00221_01302</name>
</gene>
<evidence type="ECO:0000313" key="4">
    <source>
        <dbReference type="Proteomes" id="UP000194435"/>
    </source>
</evidence>
<dbReference type="Proteomes" id="UP000194435">
    <property type="component" value="Unassembled WGS sequence"/>
</dbReference>
<dbReference type="EMBL" id="FWZC01000027">
    <property type="protein sequence ID" value="SMD89584.1"/>
    <property type="molecule type" value="Genomic_DNA"/>
</dbReference>
<sequence length="342" mass="39659">MQLEQLIKEYDIPVVQIDEKRNYWLVRTQSGEYYDEFYFDSFIAIGWDEFNNMTLFRDGDKSIIVKEIEKQYPDNKQPGLVYNQICRFLFEMEVGDVVMIPSHNSTHITFGIIETHPYVEKISDTNIEEGVCPFGKRRKVRWIKTIKRTELDPYLYRMMQSHHTINNANDYADVIDRTLHSFYYKNGTAHLVVAVDKKDEVAALDLINGINNILELVPLIENPLNPNDEFKKEDIDLKLRVQSPGIMEFMSSGAAAWAVLGTGVLLTYIVGGKLKFTKTKEQTDVEVSTQGLLEKILKFKKHNDEQKLKELEKQNQQTARSLELRMPEETENLPGPVTNQED</sequence>
<evidence type="ECO:0000256" key="2">
    <source>
        <dbReference type="SAM" id="Phobius"/>
    </source>
</evidence>
<keyword evidence="2" id="KW-0472">Membrane</keyword>
<proteinExistence type="predicted"/>
<dbReference type="RefSeq" id="WP_086717687.1">
    <property type="nucleotide sequence ID" value="NZ_FWZC01000027.1"/>
</dbReference>
<protein>
    <submittedName>
        <fullName evidence="3">Uncharacterized protein</fullName>
    </submittedName>
</protein>
<reference evidence="3 4" key="1">
    <citation type="submission" date="2017-04" db="EMBL/GenBank/DDBJ databases">
        <authorList>
            <person name="Criscuolo A."/>
        </authorList>
    </citation>
    <scope>NUCLEOTIDE SEQUENCE [LARGE SCALE GENOMIC DNA]</scope>
    <source>
        <strain evidence="3">16-00221</strain>
    </source>
</reference>
<accession>A0A9X8SBD9</accession>
<keyword evidence="2" id="KW-0812">Transmembrane</keyword>
<name>A0A9X8SBD9_9BACI</name>
<evidence type="ECO:0000313" key="3">
    <source>
        <dbReference type="EMBL" id="SMD89584.1"/>
    </source>
</evidence>
<feature type="region of interest" description="Disordered" evidence="1">
    <location>
        <begin position="308"/>
        <end position="342"/>
    </location>
</feature>
<organism evidence="3 4">
    <name type="scientific">Bacillus paranthracis</name>
    <dbReference type="NCBI Taxonomy" id="2026186"/>
    <lineage>
        <taxon>Bacteria</taxon>
        <taxon>Bacillati</taxon>
        <taxon>Bacillota</taxon>
        <taxon>Bacilli</taxon>
        <taxon>Bacillales</taxon>
        <taxon>Bacillaceae</taxon>
        <taxon>Bacillus</taxon>
        <taxon>Bacillus cereus group</taxon>
    </lineage>
</organism>